<dbReference type="Proteomes" id="UP000188929">
    <property type="component" value="Unassembled WGS sequence"/>
</dbReference>
<gene>
    <name evidence="2" type="ORF">BL253_33765</name>
</gene>
<reference evidence="3" key="1">
    <citation type="submission" date="2016-10" db="EMBL/GenBank/DDBJ databases">
        <title>Frankia sp. NRRL B-16386 Genome sequencing.</title>
        <authorList>
            <person name="Ghodhbane-Gtari F."/>
            <person name="Swanson E."/>
            <person name="Gueddou A."/>
            <person name="Hezbri K."/>
            <person name="Ktari K."/>
            <person name="Nouioui I."/>
            <person name="Morris K."/>
            <person name="Simpson S."/>
            <person name="Abebe-Akele F."/>
            <person name="Thomas K."/>
            <person name="Gtari M."/>
            <person name="Tisa L.S."/>
        </authorList>
    </citation>
    <scope>NUCLEOTIDE SEQUENCE [LARGE SCALE GENOMIC DNA]</scope>
    <source>
        <strain evidence="3">NRRL B-16386</strain>
    </source>
</reference>
<accession>A0A1V2I1D0</accession>
<dbReference type="RefSeq" id="WP_076821803.1">
    <property type="nucleotide sequence ID" value="NZ_MOMC01000091.1"/>
</dbReference>
<feature type="region of interest" description="Disordered" evidence="1">
    <location>
        <begin position="40"/>
        <end position="74"/>
    </location>
</feature>
<sequence>MAIGTGGEDLARERIAGDADRLPEGQRLLAHFMITEQYQKRQRALPSGVSPDDESEDESPFADISIGDGGAWEA</sequence>
<dbReference type="AlphaFoldDB" id="A0A1V2I1D0"/>
<evidence type="ECO:0000313" key="2">
    <source>
        <dbReference type="EMBL" id="ONH23140.1"/>
    </source>
</evidence>
<feature type="compositionally biased region" description="Acidic residues" evidence="1">
    <location>
        <begin position="51"/>
        <end position="60"/>
    </location>
</feature>
<dbReference type="EMBL" id="MOMC01000091">
    <property type="protein sequence ID" value="ONH23140.1"/>
    <property type="molecule type" value="Genomic_DNA"/>
</dbReference>
<protein>
    <submittedName>
        <fullName evidence="2">Uncharacterized protein</fullName>
    </submittedName>
</protein>
<proteinExistence type="predicted"/>
<organism evidence="2 3">
    <name type="scientific">Pseudofrankia asymbiotica</name>
    <dbReference type="NCBI Taxonomy" id="1834516"/>
    <lineage>
        <taxon>Bacteria</taxon>
        <taxon>Bacillati</taxon>
        <taxon>Actinomycetota</taxon>
        <taxon>Actinomycetes</taxon>
        <taxon>Frankiales</taxon>
        <taxon>Frankiaceae</taxon>
        <taxon>Pseudofrankia</taxon>
    </lineage>
</organism>
<dbReference type="STRING" id="1834516.BL253_33765"/>
<keyword evidence="3" id="KW-1185">Reference proteome</keyword>
<name>A0A1V2I1D0_9ACTN</name>
<evidence type="ECO:0000313" key="3">
    <source>
        <dbReference type="Proteomes" id="UP000188929"/>
    </source>
</evidence>
<comment type="caution">
    <text evidence="2">The sequence shown here is derived from an EMBL/GenBank/DDBJ whole genome shotgun (WGS) entry which is preliminary data.</text>
</comment>
<evidence type="ECO:0000256" key="1">
    <source>
        <dbReference type="SAM" id="MobiDB-lite"/>
    </source>
</evidence>